<proteinExistence type="predicted"/>
<evidence type="ECO:0000313" key="1">
    <source>
        <dbReference type="EMBL" id="KAI5669107.1"/>
    </source>
</evidence>
<evidence type="ECO:0000313" key="2">
    <source>
        <dbReference type="Proteomes" id="UP001060085"/>
    </source>
</evidence>
<protein>
    <submittedName>
        <fullName evidence="1">Uncharacterized protein</fullName>
    </submittedName>
</protein>
<name>A0ACC0B8X0_CATRO</name>
<keyword evidence="2" id="KW-1185">Reference proteome</keyword>
<comment type="caution">
    <text evidence="1">The sequence shown here is derived from an EMBL/GenBank/DDBJ whole genome shotgun (WGS) entry which is preliminary data.</text>
</comment>
<sequence length="120" mass="13844">MLVDEVALRYEKRGHDDIIYIRTAPRGRTGEFPLPLSGQPSHERGENVLPKKPARAGWLYIQIYLRIYMLRLELEVPEQAAGSKARFGSEAKPNLPRIYTYTYKESTQVGEWFEKSALSM</sequence>
<dbReference type="Proteomes" id="UP001060085">
    <property type="component" value="Linkage Group LG04"/>
</dbReference>
<reference evidence="2" key="1">
    <citation type="journal article" date="2023" name="Nat. Plants">
        <title>Single-cell RNA sequencing provides a high-resolution roadmap for understanding the multicellular compartmentation of specialized metabolism.</title>
        <authorList>
            <person name="Sun S."/>
            <person name="Shen X."/>
            <person name="Li Y."/>
            <person name="Li Y."/>
            <person name="Wang S."/>
            <person name="Li R."/>
            <person name="Zhang H."/>
            <person name="Shen G."/>
            <person name="Guo B."/>
            <person name="Wei J."/>
            <person name="Xu J."/>
            <person name="St-Pierre B."/>
            <person name="Chen S."/>
            <person name="Sun C."/>
        </authorList>
    </citation>
    <scope>NUCLEOTIDE SEQUENCE [LARGE SCALE GENOMIC DNA]</scope>
</reference>
<dbReference type="EMBL" id="CM044704">
    <property type="protein sequence ID" value="KAI5669107.1"/>
    <property type="molecule type" value="Genomic_DNA"/>
</dbReference>
<accession>A0ACC0B8X0</accession>
<gene>
    <name evidence="1" type="ORF">M9H77_18960</name>
</gene>
<organism evidence="1 2">
    <name type="scientific">Catharanthus roseus</name>
    <name type="common">Madagascar periwinkle</name>
    <name type="synonym">Vinca rosea</name>
    <dbReference type="NCBI Taxonomy" id="4058"/>
    <lineage>
        <taxon>Eukaryota</taxon>
        <taxon>Viridiplantae</taxon>
        <taxon>Streptophyta</taxon>
        <taxon>Embryophyta</taxon>
        <taxon>Tracheophyta</taxon>
        <taxon>Spermatophyta</taxon>
        <taxon>Magnoliopsida</taxon>
        <taxon>eudicotyledons</taxon>
        <taxon>Gunneridae</taxon>
        <taxon>Pentapetalae</taxon>
        <taxon>asterids</taxon>
        <taxon>lamiids</taxon>
        <taxon>Gentianales</taxon>
        <taxon>Apocynaceae</taxon>
        <taxon>Rauvolfioideae</taxon>
        <taxon>Vinceae</taxon>
        <taxon>Catharanthinae</taxon>
        <taxon>Catharanthus</taxon>
    </lineage>
</organism>